<dbReference type="EMBL" id="CYKH01002122">
    <property type="protein sequence ID" value="CUG93147.1"/>
    <property type="molecule type" value="Genomic_DNA"/>
</dbReference>
<gene>
    <name evidence="1" type="ORF">BSAL_40990</name>
</gene>
<reference evidence="2" key="1">
    <citation type="submission" date="2015-09" db="EMBL/GenBank/DDBJ databases">
        <authorList>
            <consortium name="Pathogen Informatics"/>
        </authorList>
    </citation>
    <scope>NUCLEOTIDE SEQUENCE [LARGE SCALE GENOMIC DNA]</scope>
    <source>
        <strain evidence="2">Lake Konstanz</strain>
    </source>
</reference>
<name>A0A0S4JX33_BODSA</name>
<evidence type="ECO:0000313" key="1">
    <source>
        <dbReference type="EMBL" id="CUG93147.1"/>
    </source>
</evidence>
<dbReference type="AlphaFoldDB" id="A0A0S4JX33"/>
<feature type="non-terminal residue" evidence="1">
    <location>
        <position position="117"/>
    </location>
</feature>
<proteinExistence type="predicted"/>
<organism evidence="1 2">
    <name type="scientific">Bodo saltans</name>
    <name type="common">Flagellated protozoan</name>
    <dbReference type="NCBI Taxonomy" id="75058"/>
    <lineage>
        <taxon>Eukaryota</taxon>
        <taxon>Discoba</taxon>
        <taxon>Euglenozoa</taxon>
        <taxon>Kinetoplastea</taxon>
        <taxon>Metakinetoplastina</taxon>
        <taxon>Eubodonida</taxon>
        <taxon>Bodonidae</taxon>
        <taxon>Bodo</taxon>
    </lineage>
</organism>
<accession>A0A0S4JX33</accession>
<dbReference type="VEuPathDB" id="TriTrypDB:BSAL_40990"/>
<keyword evidence="2" id="KW-1185">Reference proteome</keyword>
<evidence type="ECO:0000313" key="2">
    <source>
        <dbReference type="Proteomes" id="UP000051952"/>
    </source>
</evidence>
<protein>
    <submittedName>
        <fullName evidence="1">Membrane-associated protein, putative</fullName>
    </submittedName>
</protein>
<dbReference type="Proteomes" id="UP000051952">
    <property type="component" value="Unassembled WGS sequence"/>
</dbReference>
<sequence>MGAFSIFAGVAVSSAAVAVGLALRKIINPSFEYNKLTDAEDRNNPLIMTFRWLSCPVAAVATACCIALRPDVFQAVLPSLFGSYGGQLHKVLPLHPRDPLEAFDLGTAYRMLTQEGN</sequence>